<comment type="catalytic activity">
    <reaction evidence="18 19">
        <text>alpha-ribazole 5'-phosphate + adenosylcob(III)inamide-GDP = adenosylcob(III)alamin 5'-phosphate + GMP + H(+)</text>
        <dbReference type="Rhea" id="RHEA:23560"/>
        <dbReference type="ChEBI" id="CHEBI:15378"/>
        <dbReference type="ChEBI" id="CHEBI:57918"/>
        <dbReference type="ChEBI" id="CHEBI:58115"/>
        <dbReference type="ChEBI" id="CHEBI:60487"/>
        <dbReference type="ChEBI" id="CHEBI:60493"/>
        <dbReference type="EC" id="2.7.8.26"/>
    </reaction>
</comment>
<evidence type="ECO:0000256" key="16">
    <source>
        <dbReference type="ARBA" id="ARBA00032853"/>
    </source>
</evidence>
<dbReference type="Pfam" id="PF02654">
    <property type="entry name" value="CobS"/>
    <property type="match status" value="1"/>
</dbReference>
<accession>A0ABD5NLH4</accession>
<evidence type="ECO:0000256" key="19">
    <source>
        <dbReference type="HAMAP-Rule" id="MF_00719"/>
    </source>
</evidence>
<evidence type="ECO:0000256" key="12">
    <source>
        <dbReference type="ARBA" id="ARBA00022989"/>
    </source>
</evidence>
<evidence type="ECO:0000256" key="18">
    <source>
        <dbReference type="ARBA" id="ARBA00049504"/>
    </source>
</evidence>
<keyword evidence="12 19" id="KW-1133">Transmembrane helix</keyword>
<evidence type="ECO:0000256" key="10">
    <source>
        <dbReference type="ARBA" id="ARBA00022692"/>
    </source>
</evidence>
<evidence type="ECO:0000256" key="4">
    <source>
        <dbReference type="ARBA" id="ARBA00010561"/>
    </source>
</evidence>
<evidence type="ECO:0000256" key="1">
    <source>
        <dbReference type="ARBA" id="ARBA00001946"/>
    </source>
</evidence>
<evidence type="ECO:0000256" key="11">
    <source>
        <dbReference type="ARBA" id="ARBA00022842"/>
    </source>
</evidence>
<dbReference type="NCBIfam" id="TIGR00317">
    <property type="entry name" value="cobS"/>
    <property type="match status" value="1"/>
</dbReference>
<keyword evidence="13 19" id="KW-0472">Membrane</keyword>
<evidence type="ECO:0000256" key="9">
    <source>
        <dbReference type="ARBA" id="ARBA00022679"/>
    </source>
</evidence>
<evidence type="ECO:0000256" key="17">
    <source>
        <dbReference type="ARBA" id="ARBA00048623"/>
    </source>
</evidence>
<dbReference type="GO" id="GO:0005886">
    <property type="term" value="C:plasma membrane"/>
    <property type="evidence" value="ECO:0007669"/>
    <property type="project" value="UniProtKB-SubCell"/>
</dbReference>
<comment type="caution">
    <text evidence="20">The sequence shown here is derived from an EMBL/GenBank/DDBJ whole genome shotgun (WGS) entry which is preliminary data.</text>
</comment>
<comment type="cofactor">
    <cofactor evidence="1 19">
        <name>Mg(2+)</name>
        <dbReference type="ChEBI" id="CHEBI:18420"/>
    </cofactor>
</comment>
<dbReference type="HAMAP" id="MF_00719">
    <property type="entry name" value="CobS"/>
    <property type="match status" value="1"/>
</dbReference>
<dbReference type="PANTHER" id="PTHR34148">
    <property type="entry name" value="ADENOSYLCOBINAMIDE-GDP RIBAZOLETRANSFERASE"/>
    <property type="match status" value="1"/>
</dbReference>
<dbReference type="GO" id="GO:0051073">
    <property type="term" value="F:adenosylcobinamide-GDP ribazoletransferase activity"/>
    <property type="evidence" value="ECO:0007669"/>
    <property type="project" value="UniProtKB-UniRule"/>
</dbReference>
<comment type="function">
    <text evidence="14 19">Joins adenosylcobinamide-GDP and alpha-ribazole to generate adenosylcobalamin (Ado-cobalamin). Also synthesizes adenosylcobalamin 5'-phosphate from adenosylcobinamide-GDP and alpha-ribazole 5'-phosphate.</text>
</comment>
<keyword evidence="9 19" id="KW-0808">Transferase</keyword>
<evidence type="ECO:0000256" key="3">
    <source>
        <dbReference type="ARBA" id="ARBA00004663"/>
    </source>
</evidence>
<dbReference type="EC" id="2.7.8.26" evidence="5 19"/>
<evidence type="ECO:0000256" key="7">
    <source>
        <dbReference type="ARBA" id="ARBA00022475"/>
    </source>
</evidence>
<evidence type="ECO:0000313" key="20">
    <source>
        <dbReference type="EMBL" id="MFC3957924.1"/>
    </source>
</evidence>
<gene>
    <name evidence="19 20" type="primary">cobS</name>
    <name evidence="20" type="ORF">ACFOUR_06005</name>
</gene>
<organism evidence="20 21">
    <name type="scientific">Halovivax cerinus</name>
    <dbReference type="NCBI Taxonomy" id="1487865"/>
    <lineage>
        <taxon>Archaea</taxon>
        <taxon>Methanobacteriati</taxon>
        <taxon>Methanobacteriota</taxon>
        <taxon>Stenosarchaea group</taxon>
        <taxon>Halobacteria</taxon>
        <taxon>Halobacteriales</taxon>
        <taxon>Natrialbaceae</taxon>
        <taxon>Halovivax</taxon>
    </lineage>
</organism>
<evidence type="ECO:0000256" key="8">
    <source>
        <dbReference type="ARBA" id="ARBA00022573"/>
    </source>
</evidence>
<evidence type="ECO:0000256" key="2">
    <source>
        <dbReference type="ARBA" id="ARBA00004651"/>
    </source>
</evidence>
<dbReference type="GeneID" id="73903305"/>
<evidence type="ECO:0000256" key="6">
    <source>
        <dbReference type="ARBA" id="ARBA00015850"/>
    </source>
</evidence>
<proteinExistence type="inferred from homology"/>
<feature type="transmembrane region" description="Helical" evidence="19">
    <location>
        <begin position="37"/>
        <end position="56"/>
    </location>
</feature>
<dbReference type="GO" id="GO:0008818">
    <property type="term" value="F:cobalamin 5'-phosphate synthase activity"/>
    <property type="evidence" value="ECO:0007669"/>
    <property type="project" value="UniProtKB-UniRule"/>
</dbReference>
<evidence type="ECO:0000256" key="14">
    <source>
        <dbReference type="ARBA" id="ARBA00025228"/>
    </source>
</evidence>
<keyword evidence="11 19" id="KW-0460">Magnesium</keyword>
<keyword evidence="21" id="KW-1185">Reference proteome</keyword>
<feature type="transmembrane region" description="Helical" evidence="19">
    <location>
        <begin position="182"/>
        <end position="205"/>
    </location>
</feature>
<keyword evidence="8 19" id="KW-0169">Cobalamin biosynthesis</keyword>
<comment type="subcellular location">
    <subcellularLocation>
        <location evidence="2 19">Cell membrane</location>
        <topology evidence="2 19">Multi-pass membrane protein</topology>
    </subcellularLocation>
</comment>
<dbReference type="InterPro" id="IPR003805">
    <property type="entry name" value="CobS"/>
</dbReference>
<dbReference type="PANTHER" id="PTHR34148:SF1">
    <property type="entry name" value="ADENOSYLCOBINAMIDE-GDP RIBAZOLETRANSFERASE"/>
    <property type="match status" value="1"/>
</dbReference>
<sequence length="280" mass="27879">MTPDALRALRAGVAFLTRLPTGGSDESDWEAFSRTPAAFPVIGLVVGALASIPFLASAHLPGPTVAVGYLLAVYLVTGVHHVDGVADLGDAAVVHGDRDRRREVLKDTTTGVGAVLAVALVVAGLLLGGLALAGLPIGVAITIVVAAEVGAKLGMASMAALGTASHEGFGSHFTRNARPRSLVTPTALSIALVAVLASAVAATTMADAASPFATGPVQVGALGPLQGVAFATLAGALAGTAILWLWARRKLGGVGGDVFGAANEVSRVVGLHVGVIAWTL</sequence>
<keyword evidence="7 19" id="KW-1003">Cell membrane</keyword>
<name>A0ABD5NLH4_9EURY</name>
<dbReference type="Proteomes" id="UP001595846">
    <property type="component" value="Unassembled WGS sequence"/>
</dbReference>
<dbReference type="RefSeq" id="WP_256530614.1">
    <property type="nucleotide sequence ID" value="NZ_CP101824.1"/>
</dbReference>
<comment type="similarity">
    <text evidence="4 19">Belongs to the CobS family.</text>
</comment>
<protein>
    <recommendedName>
        <fullName evidence="6 19">Adenosylcobinamide-GDP ribazoletransferase</fullName>
        <ecNumber evidence="5 19">2.7.8.26</ecNumber>
    </recommendedName>
    <alternativeName>
        <fullName evidence="16 19">Cobalamin synthase</fullName>
    </alternativeName>
    <alternativeName>
        <fullName evidence="15 19">Cobalamin-5'-phosphate synthase</fullName>
    </alternativeName>
</protein>
<evidence type="ECO:0000313" key="21">
    <source>
        <dbReference type="Proteomes" id="UP001595846"/>
    </source>
</evidence>
<dbReference type="AlphaFoldDB" id="A0ABD5NLH4"/>
<evidence type="ECO:0000256" key="15">
    <source>
        <dbReference type="ARBA" id="ARBA00032605"/>
    </source>
</evidence>
<feature type="transmembrane region" description="Helical" evidence="19">
    <location>
        <begin position="139"/>
        <end position="161"/>
    </location>
</feature>
<keyword evidence="10 19" id="KW-0812">Transmembrane</keyword>
<dbReference type="EMBL" id="JBHSAQ010000002">
    <property type="protein sequence ID" value="MFC3957924.1"/>
    <property type="molecule type" value="Genomic_DNA"/>
</dbReference>
<evidence type="ECO:0000256" key="5">
    <source>
        <dbReference type="ARBA" id="ARBA00013200"/>
    </source>
</evidence>
<evidence type="ECO:0000256" key="13">
    <source>
        <dbReference type="ARBA" id="ARBA00023136"/>
    </source>
</evidence>
<reference evidence="20 21" key="1">
    <citation type="journal article" date="2019" name="Int. J. Syst. Evol. Microbiol.">
        <title>The Global Catalogue of Microorganisms (GCM) 10K type strain sequencing project: providing services to taxonomists for standard genome sequencing and annotation.</title>
        <authorList>
            <consortium name="The Broad Institute Genomics Platform"/>
            <consortium name="The Broad Institute Genome Sequencing Center for Infectious Disease"/>
            <person name="Wu L."/>
            <person name="Ma J."/>
        </authorList>
    </citation>
    <scope>NUCLEOTIDE SEQUENCE [LARGE SCALE GENOMIC DNA]</scope>
    <source>
        <strain evidence="20 21">IBRC-M 10256</strain>
    </source>
</reference>
<feature type="transmembrane region" description="Helical" evidence="19">
    <location>
        <begin position="110"/>
        <end position="133"/>
    </location>
</feature>
<comment type="catalytic activity">
    <reaction evidence="17 19">
        <text>alpha-ribazole + adenosylcob(III)inamide-GDP = adenosylcob(III)alamin + GMP + H(+)</text>
        <dbReference type="Rhea" id="RHEA:16049"/>
        <dbReference type="ChEBI" id="CHEBI:10329"/>
        <dbReference type="ChEBI" id="CHEBI:15378"/>
        <dbReference type="ChEBI" id="CHEBI:18408"/>
        <dbReference type="ChEBI" id="CHEBI:58115"/>
        <dbReference type="ChEBI" id="CHEBI:60487"/>
        <dbReference type="EC" id="2.7.8.26"/>
    </reaction>
</comment>
<comment type="pathway">
    <text evidence="3 19">Cofactor biosynthesis; adenosylcobalamin biosynthesis; adenosylcobalamin from cob(II)yrinate a,c-diamide: step 7/7.</text>
</comment>
<feature type="transmembrane region" description="Helical" evidence="19">
    <location>
        <begin position="225"/>
        <end position="246"/>
    </location>
</feature>
<dbReference type="GO" id="GO:0009236">
    <property type="term" value="P:cobalamin biosynthetic process"/>
    <property type="evidence" value="ECO:0007669"/>
    <property type="project" value="UniProtKB-UniRule"/>
</dbReference>